<evidence type="ECO:0000256" key="4">
    <source>
        <dbReference type="ARBA" id="ARBA00022729"/>
    </source>
</evidence>
<keyword evidence="4" id="KW-0732">Signal</keyword>
<evidence type="ECO:0000256" key="7">
    <source>
        <dbReference type="ARBA" id="ARBA00023288"/>
    </source>
</evidence>
<evidence type="ECO:0000256" key="5">
    <source>
        <dbReference type="ARBA" id="ARBA00023136"/>
    </source>
</evidence>
<feature type="domain" description="Spore germination protein N-terminal" evidence="9">
    <location>
        <begin position="14"/>
        <end position="92"/>
    </location>
</feature>
<protein>
    <submittedName>
        <fullName evidence="10">Ger(X)C family spore germination protein</fullName>
    </submittedName>
</protein>
<organism evidence="10 11">
    <name type="scientific">Neobacillus pocheonensis</name>
    <dbReference type="NCBI Taxonomy" id="363869"/>
    <lineage>
        <taxon>Bacteria</taxon>
        <taxon>Bacillati</taxon>
        <taxon>Bacillota</taxon>
        <taxon>Bacilli</taxon>
        <taxon>Bacillales</taxon>
        <taxon>Bacillaceae</taxon>
        <taxon>Neobacillus</taxon>
    </lineage>
</organism>
<evidence type="ECO:0000256" key="2">
    <source>
        <dbReference type="ARBA" id="ARBA00007886"/>
    </source>
</evidence>
<sequence length="291" mass="32666">MDFLGLRFNFRKSSVLDTYSRDPDIRLRADALIVKGNTAKQFLEASYPLENIPALGALKEHIQMGGLGDTSLLNFLMAITSDGITPTLPIIALSHSSKEQDQTSTKGFQIVGMALFNKDLKLAGFLNIQESQSYLWIVNHLKKQTITVTVPQGNGNASLHMIKMNSKIIPFIQDHTIKYDIVLSGEGIIRENNTNLDLTQSKNLALLEHVLEKGEKQALHTIEKVQEQYGTDIFGFDETIHQKYPSEWKALKKNWAKQFQKAQVAVHANLTIRRVGLTGPSLQLKKNEIIK</sequence>
<evidence type="ECO:0000256" key="6">
    <source>
        <dbReference type="ARBA" id="ARBA00023139"/>
    </source>
</evidence>
<dbReference type="PANTHER" id="PTHR35789:SF1">
    <property type="entry name" value="SPORE GERMINATION PROTEIN B3"/>
    <property type="match status" value="1"/>
</dbReference>
<keyword evidence="7" id="KW-0449">Lipoprotein</keyword>
<dbReference type="Gene3D" id="3.30.300.210">
    <property type="entry name" value="Nutrient germinant receptor protein C, domain 3"/>
    <property type="match status" value="1"/>
</dbReference>
<dbReference type="PANTHER" id="PTHR35789">
    <property type="entry name" value="SPORE GERMINATION PROTEIN B3"/>
    <property type="match status" value="1"/>
</dbReference>
<dbReference type="InterPro" id="IPR046953">
    <property type="entry name" value="Spore_GerAC-like_C"/>
</dbReference>
<dbReference type="InterPro" id="IPR008844">
    <property type="entry name" value="Spore_GerAC-like"/>
</dbReference>
<name>A0ABT0W7N5_9BACI</name>
<keyword evidence="6" id="KW-0564">Palmitate</keyword>
<comment type="caution">
    <text evidence="10">The sequence shown here is derived from an EMBL/GenBank/DDBJ whole genome shotgun (WGS) entry which is preliminary data.</text>
</comment>
<reference evidence="10 11" key="1">
    <citation type="submission" date="2022-06" db="EMBL/GenBank/DDBJ databases">
        <authorList>
            <person name="Jeon C.O."/>
        </authorList>
    </citation>
    <scope>NUCLEOTIDE SEQUENCE [LARGE SCALE GENOMIC DNA]</scope>
    <source>
        <strain evidence="10 11">KCTC 13943</strain>
    </source>
</reference>
<keyword evidence="3" id="KW-0309">Germination</keyword>
<dbReference type="Pfam" id="PF05504">
    <property type="entry name" value="Spore_GerAC"/>
    <property type="match status" value="1"/>
</dbReference>
<evidence type="ECO:0000259" key="9">
    <source>
        <dbReference type="Pfam" id="PF25198"/>
    </source>
</evidence>
<keyword evidence="11" id="KW-1185">Reference proteome</keyword>
<evidence type="ECO:0000256" key="1">
    <source>
        <dbReference type="ARBA" id="ARBA00004635"/>
    </source>
</evidence>
<keyword evidence="5" id="KW-0472">Membrane</keyword>
<evidence type="ECO:0000259" key="8">
    <source>
        <dbReference type="Pfam" id="PF05504"/>
    </source>
</evidence>
<feature type="domain" description="Spore germination GerAC-like C-terminal" evidence="8">
    <location>
        <begin position="112"/>
        <end position="276"/>
    </location>
</feature>
<dbReference type="Pfam" id="PF25198">
    <property type="entry name" value="Spore_GerAC_N"/>
    <property type="match status" value="1"/>
</dbReference>
<comment type="similarity">
    <text evidence="2">Belongs to the GerABKC lipoprotein family.</text>
</comment>
<evidence type="ECO:0000256" key="3">
    <source>
        <dbReference type="ARBA" id="ARBA00022544"/>
    </source>
</evidence>
<evidence type="ECO:0000313" key="10">
    <source>
        <dbReference type="EMBL" id="MCM2532338.1"/>
    </source>
</evidence>
<dbReference type="Proteomes" id="UP001523262">
    <property type="component" value="Unassembled WGS sequence"/>
</dbReference>
<comment type="subcellular location">
    <subcellularLocation>
        <location evidence="1">Membrane</location>
        <topology evidence="1">Lipid-anchor</topology>
    </subcellularLocation>
</comment>
<accession>A0ABT0W7N5</accession>
<evidence type="ECO:0000313" key="11">
    <source>
        <dbReference type="Proteomes" id="UP001523262"/>
    </source>
</evidence>
<dbReference type="NCBIfam" id="TIGR02887">
    <property type="entry name" value="spore_ger_x_C"/>
    <property type="match status" value="1"/>
</dbReference>
<gene>
    <name evidence="10" type="ORF">NDK43_07935</name>
</gene>
<dbReference type="EMBL" id="JAMQCR010000001">
    <property type="protein sequence ID" value="MCM2532338.1"/>
    <property type="molecule type" value="Genomic_DNA"/>
</dbReference>
<proteinExistence type="inferred from homology"/>
<dbReference type="InterPro" id="IPR057336">
    <property type="entry name" value="GerAC_N"/>
</dbReference>
<dbReference type="InterPro" id="IPR038501">
    <property type="entry name" value="Spore_GerAC_C_sf"/>
</dbReference>